<dbReference type="AlphaFoldDB" id="A0A1F5EUS7"/>
<dbReference type="STRING" id="1817722.A2703_02865"/>
<gene>
    <name evidence="2" type="ORF">A2703_02865</name>
</gene>
<protein>
    <submittedName>
        <fullName evidence="2">Uncharacterized protein</fullName>
    </submittedName>
</protein>
<sequence>MSKREVFWLVTGYLAISLLIFVWTSLAKKQFSESWLEAMVNTRGRAKQLTSSPCAYAIAGEPNAAGQYVKLIVTCKDGAQSWNTFDTRAIKADTLETLLLEFHRINGISAETKNYQCDMDSAPIILTSKLQFPTTINCRYE</sequence>
<dbReference type="Proteomes" id="UP000177979">
    <property type="component" value="Unassembled WGS sequence"/>
</dbReference>
<proteinExistence type="predicted"/>
<organism evidence="2 3">
    <name type="scientific">Candidatus Collierbacteria bacterium RIFCSPHIGHO2_01_FULL_50_25</name>
    <dbReference type="NCBI Taxonomy" id="1817722"/>
    <lineage>
        <taxon>Bacteria</taxon>
        <taxon>Candidatus Collieribacteriota</taxon>
    </lineage>
</organism>
<keyword evidence="1" id="KW-0812">Transmembrane</keyword>
<comment type="caution">
    <text evidence="2">The sequence shown here is derived from an EMBL/GenBank/DDBJ whole genome shotgun (WGS) entry which is preliminary data.</text>
</comment>
<keyword evidence="1" id="KW-1133">Transmembrane helix</keyword>
<name>A0A1F5EUS7_9BACT</name>
<reference evidence="2 3" key="1">
    <citation type="journal article" date="2016" name="Nat. Commun.">
        <title>Thousands of microbial genomes shed light on interconnected biogeochemical processes in an aquifer system.</title>
        <authorList>
            <person name="Anantharaman K."/>
            <person name="Brown C.T."/>
            <person name="Hug L.A."/>
            <person name="Sharon I."/>
            <person name="Castelle C.J."/>
            <person name="Probst A.J."/>
            <person name="Thomas B.C."/>
            <person name="Singh A."/>
            <person name="Wilkins M.J."/>
            <person name="Karaoz U."/>
            <person name="Brodie E.L."/>
            <person name="Williams K.H."/>
            <person name="Hubbard S.S."/>
            <person name="Banfield J.F."/>
        </authorList>
    </citation>
    <scope>NUCLEOTIDE SEQUENCE [LARGE SCALE GENOMIC DNA]</scope>
</reference>
<dbReference type="EMBL" id="MFAG01000040">
    <property type="protein sequence ID" value="OGD71151.1"/>
    <property type="molecule type" value="Genomic_DNA"/>
</dbReference>
<evidence type="ECO:0000256" key="1">
    <source>
        <dbReference type="SAM" id="Phobius"/>
    </source>
</evidence>
<accession>A0A1F5EUS7</accession>
<keyword evidence="1" id="KW-0472">Membrane</keyword>
<evidence type="ECO:0000313" key="2">
    <source>
        <dbReference type="EMBL" id="OGD71151.1"/>
    </source>
</evidence>
<feature type="transmembrane region" description="Helical" evidence="1">
    <location>
        <begin position="6"/>
        <end position="26"/>
    </location>
</feature>
<evidence type="ECO:0000313" key="3">
    <source>
        <dbReference type="Proteomes" id="UP000177979"/>
    </source>
</evidence>